<dbReference type="Pfam" id="PF04408">
    <property type="entry name" value="WHD_HA2"/>
    <property type="match status" value="1"/>
</dbReference>
<keyword evidence="2" id="KW-0067">ATP-binding</keyword>
<name>E1ZS56_CHLVA</name>
<feature type="domain" description="Helicase C-terminal" evidence="5">
    <location>
        <begin position="492"/>
        <end position="667"/>
    </location>
</feature>
<feature type="compositionally biased region" description="Basic and acidic residues" evidence="4">
    <location>
        <begin position="191"/>
        <end position="251"/>
    </location>
</feature>
<feature type="region of interest" description="Disordered" evidence="4">
    <location>
        <begin position="118"/>
        <end position="251"/>
    </location>
</feature>
<evidence type="ECO:0000256" key="2">
    <source>
        <dbReference type="ARBA" id="ARBA00022840"/>
    </source>
</evidence>
<dbReference type="InParanoid" id="E1ZS56"/>
<dbReference type="SMART" id="SM00490">
    <property type="entry name" value="HELICc"/>
    <property type="match status" value="1"/>
</dbReference>
<dbReference type="EMBL" id="GL433865">
    <property type="protein sequence ID" value="EFN51356.1"/>
    <property type="molecule type" value="Genomic_DNA"/>
</dbReference>
<dbReference type="InterPro" id="IPR007502">
    <property type="entry name" value="Helicase-assoc_dom"/>
</dbReference>
<dbReference type="SUPFAM" id="SSF52540">
    <property type="entry name" value="P-loop containing nucleoside triphosphate hydrolases"/>
    <property type="match status" value="1"/>
</dbReference>
<dbReference type="AlphaFoldDB" id="E1ZS56"/>
<evidence type="ECO:0000259" key="5">
    <source>
        <dbReference type="PROSITE" id="PS51194"/>
    </source>
</evidence>
<dbReference type="Proteomes" id="UP000008141">
    <property type="component" value="Unassembled WGS sequence"/>
</dbReference>
<proteinExistence type="predicted"/>
<dbReference type="STRING" id="554065.E1ZS56"/>
<evidence type="ECO:0000256" key="3">
    <source>
        <dbReference type="ARBA" id="ARBA00047984"/>
    </source>
</evidence>
<dbReference type="GeneID" id="17350756"/>
<dbReference type="SMART" id="SM00847">
    <property type="entry name" value="HA2"/>
    <property type="match status" value="1"/>
</dbReference>
<dbReference type="GO" id="GO:0003724">
    <property type="term" value="F:RNA helicase activity"/>
    <property type="evidence" value="ECO:0007669"/>
    <property type="project" value="UniProtKB-EC"/>
</dbReference>
<dbReference type="GO" id="GO:0005524">
    <property type="term" value="F:ATP binding"/>
    <property type="evidence" value="ECO:0007669"/>
    <property type="project" value="UniProtKB-KW"/>
</dbReference>
<protein>
    <recommendedName>
        <fullName evidence="5">Helicase C-terminal domain-containing protein</fullName>
    </recommendedName>
</protein>
<dbReference type="GO" id="GO:0003723">
    <property type="term" value="F:RNA binding"/>
    <property type="evidence" value="ECO:0007669"/>
    <property type="project" value="TreeGrafter"/>
</dbReference>
<dbReference type="Gene3D" id="3.40.50.300">
    <property type="entry name" value="P-loop containing nucleotide triphosphate hydrolases"/>
    <property type="match status" value="1"/>
</dbReference>
<feature type="compositionally biased region" description="Basic and acidic residues" evidence="4">
    <location>
        <begin position="431"/>
        <end position="449"/>
    </location>
</feature>
<dbReference type="PROSITE" id="PS51194">
    <property type="entry name" value="HELICASE_CTER"/>
    <property type="match status" value="1"/>
</dbReference>
<dbReference type="Gene3D" id="1.20.120.1080">
    <property type="match status" value="1"/>
</dbReference>
<dbReference type="PANTHER" id="PTHR18934">
    <property type="entry name" value="ATP-DEPENDENT RNA HELICASE"/>
    <property type="match status" value="1"/>
</dbReference>
<keyword evidence="1" id="KW-0547">Nucleotide-binding</keyword>
<dbReference type="PANTHER" id="PTHR18934:SF83">
    <property type="entry name" value="PRE-MRNA-SPLICING FACTOR ATP-DEPENDENT RNA HELICASE DHX16"/>
    <property type="match status" value="1"/>
</dbReference>
<sequence>MADKATRAWVEDQLYALLGKLPPPPPATPPPLFAHCTLPQEALPLGHGFAERALVDYCVSLGKKAKDAGALASTLEGQGLPPGGTTRQFAADLMARLPRGGEAAAFARKQQQYALLADDEEEREEEERRRQQQQQEAQRQREQQQDGGGGGKKAHLRKSRQEADGEDDTVVKKKSRKRAWEEDEEDAAAAAEKRKVEEREADLREREEFEQRLKERDEARTRKLAEKRIPKEELEEAERRRRAEEAEDRKGTIATLRDVSRQEYLKKREDAKLEELKEALEDEKYLFQGVKLTDKERRDLEYKEQVYRLAVERKKQLGGDVEAEEEAETPWAQQEAFEAQQIKKASAAYGAKDKAAAAGEWWGAVHGGGGTSAPKHLRGAAVLLLGRGRTAGSTPHMQQGPASYDYVFEDQIEFIVDQYLAGSAPDMEESKEERMKREREEREAEQRSEFEQIQAARKLLPMFPYRADLLRAVEAHQVIIIVGETGSGKTTQIPQYLYEAGYGKLGRIGCTQPRRVAAMSVAARVAQEMGVKLGNEVGYSIRFEDCTSDMQAKIFEPTPPGARKVVIATNIAETSLTIDGIKYVIDPGFCKQNSYNPRSGMESLQVTPISKASALQRAETMFRALEQLYALGALNDKGELTTMGRKMAEFPVDPMLAKMIIQSEKYGVSEEVATIAAMVSIGGSVFYRPKDKAVHADNAHKTFHLGNVGLLEQLLLPALEGSRYGSTAVQLSRNPPLLLPPRLTLKAGTAAVHGGVPMPSGAVGGLPSSTPLLRLCWLCCGVKVGKSLHRLNFPVLTSSFRPLLDLPDAPMLTTKEYMRVVSEILPEWLLARSCLMAGCPYACLPAHLLPCLPVAIACLPSSQLLGPVSTWCSQGKNKGPCQPLSTRSLNMSLADMGLVVRGLSAHVGKRHVNAENKLLVNLLSTCILPSCSHAPTRQNADTGVRQTYTHASVKVQRYIEDVWGGSLSTEAYTPASFLCDVPERRRRVRAASASASSGQRHPHHPHHHLTHSLAIARWSAHAAYHSGVTVTPRSNIGLKLDVKTRKLSLWSLGSSPPLPLPFTSGIPFQQLVEIAPHYYSKKEIMEQAAKKLPKTLGKAADRHCVCHITVQRYIEDVWGGSISAEAYTPASFLCDVPERRRRVRLAQWRTGSHWMAEETGRWQRLDRTQRPCPHCQAPLEDVRHAVYDCPLYAGLREEYAELFHSPGHALPSLAAFLGQARQGRLARFADRCHEEHAAALAQ</sequence>
<evidence type="ECO:0000313" key="6">
    <source>
        <dbReference type="EMBL" id="EFN51356.1"/>
    </source>
</evidence>
<dbReference type="KEGG" id="cvr:CHLNCDRAFT_59259"/>
<comment type="catalytic activity">
    <reaction evidence="3">
        <text>ATP + H2O = ADP + phosphate + H(+)</text>
        <dbReference type="Rhea" id="RHEA:13065"/>
        <dbReference type="ChEBI" id="CHEBI:15377"/>
        <dbReference type="ChEBI" id="CHEBI:15378"/>
        <dbReference type="ChEBI" id="CHEBI:30616"/>
        <dbReference type="ChEBI" id="CHEBI:43474"/>
        <dbReference type="ChEBI" id="CHEBI:456216"/>
        <dbReference type="EC" id="3.6.4.13"/>
    </reaction>
</comment>
<dbReference type="Pfam" id="PF21010">
    <property type="entry name" value="HA2_C"/>
    <property type="match status" value="1"/>
</dbReference>
<gene>
    <name evidence="6" type="ORF">CHLNCDRAFT_59259</name>
</gene>
<reference evidence="6 7" key="1">
    <citation type="journal article" date="2010" name="Plant Cell">
        <title>The Chlorella variabilis NC64A genome reveals adaptation to photosymbiosis, coevolution with viruses, and cryptic sex.</title>
        <authorList>
            <person name="Blanc G."/>
            <person name="Duncan G."/>
            <person name="Agarkova I."/>
            <person name="Borodovsky M."/>
            <person name="Gurnon J."/>
            <person name="Kuo A."/>
            <person name="Lindquist E."/>
            <person name="Lucas S."/>
            <person name="Pangilinan J."/>
            <person name="Polle J."/>
            <person name="Salamov A."/>
            <person name="Terry A."/>
            <person name="Yamada T."/>
            <person name="Dunigan D.D."/>
            <person name="Grigoriev I.V."/>
            <person name="Claverie J.M."/>
            <person name="Van Etten J.L."/>
        </authorList>
    </citation>
    <scope>NUCLEOTIDE SEQUENCE [LARGE SCALE GENOMIC DNA]</scope>
    <source>
        <strain evidence="6 7">NC64A</strain>
    </source>
</reference>
<organism evidence="7">
    <name type="scientific">Chlorella variabilis</name>
    <name type="common">Green alga</name>
    <dbReference type="NCBI Taxonomy" id="554065"/>
    <lineage>
        <taxon>Eukaryota</taxon>
        <taxon>Viridiplantae</taxon>
        <taxon>Chlorophyta</taxon>
        <taxon>core chlorophytes</taxon>
        <taxon>Trebouxiophyceae</taxon>
        <taxon>Chlorellales</taxon>
        <taxon>Chlorellaceae</taxon>
        <taxon>Chlorella clade</taxon>
        <taxon>Chlorella</taxon>
    </lineage>
</organism>
<evidence type="ECO:0000256" key="4">
    <source>
        <dbReference type="SAM" id="MobiDB-lite"/>
    </source>
</evidence>
<dbReference type="InterPro" id="IPR048333">
    <property type="entry name" value="HA2_WH"/>
</dbReference>
<dbReference type="InterPro" id="IPR027417">
    <property type="entry name" value="P-loop_NTPase"/>
</dbReference>
<dbReference type="RefSeq" id="XP_005843458.1">
    <property type="nucleotide sequence ID" value="XM_005843396.1"/>
</dbReference>
<feature type="region of interest" description="Disordered" evidence="4">
    <location>
        <begin position="425"/>
        <end position="449"/>
    </location>
</feature>
<dbReference type="CDD" id="cd18791">
    <property type="entry name" value="SF2_C_RHA"/>
    <property type="match status" value="1"/>
</dbReference>
<dbReference type="eggNOG" id="KOG0923">
    <property type="taxonomic scope" value="Eukaryota"/>
</dbReference>
<dbReference type="GO" id="GO:0071013">
    <property type="term" value="C:catalytic step 2 spliceosome"/>
    <property type="evidence" value="ECO:0007669"/>
    <property type="project" value="TreeGrafter"/>
</dbReference>
<keyword evidence="7" id="KW-1185">Reference proteome</keyword>
<evidence type="ECO:0000256" key="1">
    <source>
        <dbReference type="ARBA" id="ARBA00022741"/>
    </source>
</evidence>
<feature type="region of interest" description="Disordered" evidence="4">
    <location>
        <begin position="988"/>
        <end position="1009"/>
    </location>
</feature>
<accession>E1ZS56</accession>
<feature type="compositionally biased region" description="Basic residues" evidence="4">
    <location>
        <begin position="1000"/>
        <end position="1009"/>
    </location>
</feature>
<dbReference type="InterPro" id="IPR001650">
    <property type="entry name" value="Helicase_C-like"/>
</dbReference>
<evidence type="ECO:0000313" key="7">
    <source>
        <dbReference type="Proteomes" id="UP000008141"/>
    </source>
</evidence>